<protein>
    <recommendedName>
        <fullName evidence="4">RRM domain-containing protein</fullName>
    </recommendedName>
</protein>
<gene>
    <name evidence="2" type="ORF">AK830_g1242</name>
</gene>
<dbReference type="AlphaFoldDB" id="A0A0P7B6H3"/>
<evidence type="ECO:0000256" key="1">
    <source>
        <dbReference type="SAM" id="MobiDB-lite"/>
    </source>
</evidence>
<evidence type="ECO:0000313" key="3">
    <source>
        <dbReference type="Proteomes" id="UP000050424"/>
    </source>
</evidence>
<organism evidence="2 3">
    <name type="scientific">Neonectria ditissima</name>
    <dbReference type="NCBI Taxonomy" id="78410"/>
    <lineage>
        <taxon>Eukaryota</taxon>
        <taxon>Fungi</taxon>
        <taxon>Dikarya</taxon>
        <taxon>Ascomycota</taxon>
        <taxon>Pezizomycotina</taxon>
        <taxon>Sordariomycetes</taxon>
        <taxon>Hypocreomycetidae</taxon>
        <taxon>Hypocreales</taxon>
        <taxon>Nectriaceae</taxon>
        <taxon>Neonectria</taxon>
    </lineage>
</organism>
<dbReference type="Proteomes" id="UP000050424">
    <property type="component" value="Unassembled WGS sequence"/>
</dbReference>
<feature type="compositionally biased region" description="Polar residues" evidence="1">
    <location>
        <begin position="9"/>
        <end position="26"/>
    </location>
</feature>
<dbReference type="OrthoDB" id="4865224at2759"/>
<sequence>MALSHQPHGASSTANKYAPNPSSSSFDDVDHDRSDIDLEAFSYSLRFDALQDAFERRRTNVKDLFKRAAAKIEDKYSVAYDDEAARLRLRIKALLASQQFSVADIRNNRASNMQSPWECDSTDPAALNLRDYLADRVKQAWDTDDQLIDMISEYESLEDMDFVNFDELNEDDLTPTLSQFADSPETKAIFEDDAELVHWPAEAPPFDEASGEMEPSTVHSRRVVMNNLPDGISPAQVIKGVSGLGGLLRIDVINSAKVASGKASALLEFNWASTAEEYAKYIQRKPMYYLDVNGVKHQAEVSVIPTRSYPVDTSLAPLRASGADTPNGRCLEFTEFPELGVWFFFERIGTSNIIGASYTSTSDPFEDGVLTVEFISVFHANQARRLVNHHQLDFYPPSPQHRIVPTFCDSDYKTSDLWGVTNKHTIQYRPIDHLALEWDQRPWNKKWPATIVRPSFSIPRKPVPTTKAYANNTDESLKFETKTSQPSDGSTRIFQGFRFTIVGNTMRIALQNHTWVIATDDQIQPLMQKTLHVPGWASFWDLWFQNTGQINLRKWDEYARIARHRRQQAAAQGLQD</sequence>
<accession>A0A0P7B6H3</accession>
<dbReference type="EMBL" id="LKCW01000008">
    <property type="protein sequence ID" value="KPM45358.1"/>
    <property type="molecule type" value="Genomic_DNA"/>
</dbReference>
<evidence type="ECO:0000313" key="2">
    <source>
        <dbReference type="EMBL" id="KPM45358.1"/>
    </source>
</evidence>
<name>A0A0P7B6H3_9HYPO</name>
<feature type="region of interest" description="Disordered" evidence="1">
    <location>
        <begin position="1"/>
        <end position="30"/>
    </location>
</feature>
<evidence type="ECO:0008006" key="4">
    <source>
        <dbReference type="Google" id="ProtNLM"/>
    </source>
</evidence>
<comment type="caution">
    <text evidence="2">The sequence shown here is derived from an EMBL/GenBank/DDBJ whole genome shotgun (WGS) entry which is preliminary data.</text>
</comment>
<proteinExistence type="predicted"/>
<keyword evidence="3" id="KW-1185">Reference proteome</keyword>
<reference evidence="2 3" key="1">
    <citation type="submission" date="2015-09" db="EMBL/GenBank/DDBJ databases">
        <title>Draft genome of a European isolate of the apple canker pathogen Neonectria ditissima.</title>
        <authorList>
            <person name="Gomez-Cortecero A."/>
            <person name="Harrison R.J."/>
            <person name="Armitage A.D."/>
        </authorList>
    </citation>
    <scope>NUCLEOTIDE SEQUENCE [LARGE SCALE GENOMIC DNA]</scope>
    <source>
        <strain evidence="2 3">R09/05</strain>
    </source>
</reference>